<dbReference type="Proteomes" id="UP001163127">
    <property type="component" value="Chromosome"/>
</dbReference>
<feature type="domain" description="Resolvase HTH" evidence="2">
    <location>
        <begin position="134"/>
        <end position="167"/>
    </location>
</feature>
<protein>
    <submittedName>
        <fullName evidence="3">Helix-turn-helix domain-containing protein</fullName>
    </submittedName>
</protein>
<dbReference type="Gene3D" id="1.10.10.60">
    <property type="entry name" value="Homeodomain-like"/>
    <property type="match status" value="2"/>
</dbReference>
<organism evidence="3 4">
    <name type="scientific">Actinomyces naeslundii</name>
    <dbReference type="NCBI Taxonomy" id="1655"/>
    <lineage>
        <taxon>Bacteria</taxon>
        <taxon>Bacillati</taxon>
        <taxon>Actinomycetota</taxon>
        <taxon>Actinomycetes</taxon>
        <taxon>Actinomycetales</taxon>
        <taxon>Actinomycetaceae</taxon>
        <taxon>Actinomyces</taxon>
    </lineage>
</organism>
<dbReference type="SUPFAM" id="SSF46689">
    <property type="entry name" value="Homeodomain-like"/>
    <property type="match status" value="1"/>
</dbReference>
<evidence type="ECO:0000313" key="3">
    <source>
        <dbReference type="EMBL" id="WAL42087.1"/>
    </source>
</evidence>
<dbReference type="Pfam" id="PF02796">
    <property type="entry name" value="HTH_7"/>
    <property type="match status" value="1"/>
</dbReference>
<sequence>MSTDSTTGAKCPDIQVLGTPVQLRTIDPNNLMVLLDFRRKLAAGEGGQVCTGSNVAHLPATDGSDGVVGDADESRPSHGADAAEPEGAPLQRRCTAPDSSVGERPNGESDAPDTASRAPRKVGRIKQTKFRPLTPEQRQQVVDLYRAGVPIKKIVRQTGVNRSTVYRLRGQAGLERSHRFTDDDRAQAILLRQQGLTIAEIAKRLGFSGMTIERHLAAAHEE</sequence>
<dbReference type="EMBL" id="CP113787">
    <property type="protein sequence ID" value="WAL42087.1"/>
    <property type="molecule type" value="Genomic_DNA"/>
</dbReference>
<dbReference type="InterPro" id="IPR006120">
    <property type="entry name" value="Resolvase_HTH_dom"/>
</dbReference>
<dbReference type="Pfam" id="PF13384">
    <property type="entry name" value="HTH_23"/>
    <property type="match status" value="1"/>
</dbReference>
<feature type="region of interest" description="Disordered" evidence="1">
    <location>
        <begin position="49"/>
        <end position="124"/>
    </location>
</feature>
<gene>
    <name evidence="3" type="ORF">OFA60_08370</name>
</gene>
<dbReference type="GO" id="GO:0003677">
    <property type="term" value="F:DNA binding"/>
    <property type="evidence" value="ECO:0007669"/>
    <property type="project" value="InterPro"/>
</dbReference>
<reference evidence="3" key="1">
    <citation type="submission" date="2022-11" db="EMBL/GenBank/DDBJ databases">
        <title>Dental biofilm bacteria. Genome sequencing and assembly.</title>
        <authorList>
            <person name="Robertsson C."/>
        </authorList>
    </citation>
    <scope>NUCLEOTIDE SEQUENCE</scope>
    <source>
        <strain evidence="3">CW</strain>
    </source>
</reference>
<dbReference type="AlphaFoldDB" id="A0AA47FF05"/>
<accession>A0AA47FF05</accession>
<evidence type="ECO:0000256" key="1">
    <source>
        <dbReference type="SAM" id="MobiDB-lite"/>
    </source>
</evidence>
<evidence type="ECO:0000313" key="4">
    <source>
        <dbReference type="Proteomes" id="UP001163127"/>
    </source>
</evidence>
<evidence type="ECO:0000259" key="2">
    <source>
        <dbReference type="Pfam" id="PF02796"/>
    </source>
</evidence>
<dbReference type="CDD" id="cd00569">
    <property type="entry name" value="HTH_Hin_like"/>
    <property type="match status" value="1"/>
</dbReference>
<dbReference type="GO" id="GO:0000150">
    <property type="term" value="F:DNA strand exchange activity"/>
    <property type="evidence" value="ECO:0007669"/>
    <property type="project" value="InterPro"/>
</dbReference>
<name>A0AA47FF05_ACTNA</name>
<dbReference type="RefSeq" id="WP_256700496.1">
    <property type="nucleotide sequence ID" value="NZ_CP113787.1"/>
</dbReference>
<dbReference type="InterPro" id="IPR009057">
    <property type="entry name" value="Homeodomain-like_sf"/>
</dbReference>
<proteinExistence type="predicted"/>